<comment type="caution">
    <text evidence="1">The sequence shown here is derived from an EMBL/GenBank/DDBJ whole genome shotgun (WGS) entry which is preliminary data.</text>
</comment>
<protein>
    <submittedName>
        <fullName evidence="1">Uncharacterized protein</fullName>
    </submittedName>
</protein>
<name>A0ABX4J8R0_9HYPH</name>
<evidence type="ECO:0000313" key="2">
    <source>
        <dbReference type="Proteomes" id="UP000219972"/>
    </source>
</evidence>
<dbReference type="Proteomes" id="UP000219972">
    <property type="component" value="Unassembled WGS sequence"/>
</dbReference>
<evidence type="ECO:0000313" key="1">
    <source>
        <dbReference type="EMBL" id="PDS50836.1"/>
    </source>
</evidence>
<proteinExistence type="predicted"/>
<gene>
    <name evidence="1" type="ORF">CO662_15795</name>
</gene>
<reference evidence="1 2" key="1">
    <citation type="submission" date="2017-09" db="EMBL/GenBank/DDBJ databases">
        <title>Comparative genomics of rhizobia isolated from Phaseolus vulgaris in China.</title>
        <authorList>
            <person name="Tong W."/>
        </authorList>
    </citation>
    <scope>NUCLEOTIDE SEQUENCE [LARGE SCALE GENOMIC DNA]</scope>
    <source>
        <strain evidence="1 2">Y27</strain>
    </source>
</reference>
<accession>A0ABX4J8R0</accession>
<dbReference type="GeneID" id="75216610"/>
<dbReference type="EMBL" id="NWSL01000009">
    <property type="protein sequence ID" value="PDS50836.1"/>
    <property type="molecule type" value="Genomic_DNA"/>
</dbReference>
<dbReference type="RefSeq" id="WP_097543431.1">
    <property type="nucleotide sequence ID" value="NZ_NWSJ01000005.1"/>
</dbReference>
<organism evidence="1 2">
    <name type="scientific">Rhizobium anhuiense</name>
    <dbReference type="NCBI Taxonomy" id="1184720"/>
    <lineage>
        <taxon>Bacteria</taxon>
        <taxon>Pseudomonadati</taxon>
        <taxon>Pseudomonadota</taxon>
        <taxon>Alphaproteobacteria</taxon>
        <taxon>Hyphomicrobiales</taxon>
        <taxon>Rhizobiaceae</taxon>
        <taxon>Rhizobium/Agrobacterium group</taxon>
        <taxon>Rhizobium</taxon>
    </lineage>
</organism>
<keyword evidence="2" id="KW-1185">Reference proteome</keyword>
<sequence>MTRGKAIRPVRRRLTLMAEVQCWAIWDMEMRDNVDPYTLPISRQLAEEINQWSDRLDAIYKLDHVLAHLCARRIVAFAKPYTKVDLKSFEKI</sequence>